<dbReference type="Pfam" id="PF00534">
    <property type="entry name" value="Glycos_transf_1"/>
    <property type="match status" value="1"/>
</dbReference>
<proteinExistence type="predicted"/>
<feature type="domain" description="Glycosyl transferase family 1" evidence="1">
    <location>
        <begin position="158"/>
        <end position="287"/>
    </location>
</feature>
<dbReference type="PANTHER" id="PTHR46656:SF3">
    <property type="entry name" value="PUTATIVE-RELATED"/>
    <property type="match status" value="1"/>
</dbReference>
<reference evidence="4" key="1">
    <citation type="submission" date="2016-10" db="EMBL/GenBank/DDBJ databases">
        <authorList>
            <person name="Varghese N."/>
        </authorList>
    </citation>
    <scope>NUCLEOTIDE SEQUENCE [LARGE SCALE GENOMIC DNA]</scope>
    <source>
        <strain evidence="4">DSM 12489</strain>
    </source>
</reference>
<evidence type="ECO:0000313" key="2">
    <source>
        <dbReference type="EMBL" id="GLV13089.1"/>
    </source>
</evidence>
<sequence>MTLLKVEWEGPQLVNSSLALVNRYLCRELLRHGVHLKITPTEKDSIPDYWFSDAANIRNCYDAGVERPLVHIRQQWPPTLRPSDVPIQILFQPWEYGPVPAKWVPFIQTSVDEVWVNSNYTRQGYIKSGIDEDKIFTFPLGIDTSVYQVNGPRYALKTTKSFVFLFVGGTIHRKGIDKVLEAYRRAFRRSDDVCLVVKDFGRTSYYAGQTYHEQILAASLDPESPEILYMDWDLTPAEMGALYRASNCLVHPYRAEGFGLPILEAMACGVPAIIPSMGPATEFTTEENSYRVKSQLSTMDMPSDMQLALPAEMIDVDMDHLVDTMIKAFSERKNHTAVCDKAARHAQQYSWEAIGEIVVNRIKILQEKAIQKPITHTPVELKAFSILRGVNERTNAHVTSSEAYAAILSHGLHEGDAILDIGPKTIDGMKYMQMKGACVTHFELSRVQDRDGDVFNLLADERLYHKTYDTVFIRHAIEMFQPSDAAKLLLALFEIMSYRGRIFIVTPDCDNTQVITKQFWTKPFNSRPYPTELLQLLLSEVGFRTITSGKMPGGIDALVFASRLANDNPFV</sequence>
<keyword evidence="4" id="KW-1185">Reference proteome</keyword>
<dbReference type="Proteomes" id="UP000182589">
    <property type="component" value="Unassembled WGS sequence"/>
</dbReference>
<dbReference type="AlphaFoldDB" id="A0A1H2WI54"/>
<evidence type="ECO:0000313" key="4">
    <source>
        <dbReference type="Proteomes" id="UP000182589"/>
    </source>
</evidence>
<accession>A0A1H2WI54</accession>
<keyword evidence="3" id="KW-0808">Transferase</keyword>
<protein>
    <submittedName>
        <fullName evidence="3">Glycosyl transferases group 1</fullName>
    </submittedName>
</protein>
<dbReference type="Gene3D" id="3.40.50.2000">
    <property type="entry name" value="Glycogen Phosphorylase B"/>
    <property type="match status" value="1"/>
</dbReference>
<dbReference type="InterPro" id="IPR001296">
    <property type="entry name" value="Glyco_trans_1"/>
</dbReference>
<evidence type="ECO:0000313" key="3">
    <source>
        <dbReference type="EMBL" id="SDW80217.1"/>
    </source>
</evidence>
<name>A0A1H2WI54_9BACL</name>
<dbReference type="Gene3D" id="3.40.50.150">
    <property type="entry name" value="Vaccinia Virus protein VP39"/>
    <property type="match status" value="1"/>
</dbReference>
<dbReference type="STRING" id="89784.SAMN04489725_11548"/>
<dbReference type="Proteomes" id="UP001157137">
    <property type="component" value="Unassembled WGS sequence"/>
</dbReference>
<reference evidence="3" key="2">
    <citation type="submission" date="2016-10" db="EMBL/GenBank/DDBJ databases">
        <authorList>
            <person name="de Groot N.N."/>
        </authorList>
    </citation>
    <scope>NUCLEOTIDE SEQUENCE [LARGE SCALE GENOMIC DNA]</scope>
    <source>
        <strain evidence="3">DSM 12489</strain>
    </source>
</reference>
<dbReference type="EMBL" id="FNOJ01000015">
    <property type="protein sequence ID" value="SDW80217.1"/>
    <property type="molecule type" value="Genomic_DNA"/>
</dbReference>
<dbReference type="SUPFAM" id="SSF53335">
    <property type="entry name" value="S-adenosyl-L-methionine-dependent methyltransferases"/>
    <property type="match status" value="1"/>
</dbReference>
<evidence type="ECO:0000259" key="1">
    <source>
        <dbReference type="Pfam" id="PF00534"/>
    </source>
</evidence>
<gene>
    <name evidence="2" type="ORF">Heshes_07730</name>
    <name evidence="3" type="ORF">SAMN04489725_11548</name>
</gene>
<reference evidence="2" key="3">
    <citation type="submission" date="2023-02" db="EMBL/GenBank/DDBJ databases">
        <title>Proposal of a novel subspecies: Alicyclobacillus hesperidum subspecies aegle.</title>
        <authorList>
            <person name="Goto K."/>
            <person name="Fujii T."/>
            <person name="Yasui K."/>
            <person name="Mochida K."/>
            <person name="Kato-Tanaka Y."/>
            <person name="Morohoshi S."/>
            <person name="An S.Y."/>
            <person name="Kasai H."/>
            <person name="Yokota A."/>
        </authorList>
    </citation>
    <scope>NUCLEOTIDE SEQUENCE</scope>
    <source>
        <strain evidence="2">DSM 12766</strain>
    </source>
</reference>
<dbReference type="SUPFAM" id="SSF53756">
    <property type="entry name" value="UDP-Glycosyltransferase/glycogen phosphorylase"/>
    <property type="match status" value="1"/>
</dbReference>
<organism evidence="3 4">
    <name type="scientific">Alicyclobacillus hesperidum</name>
    <dbReference type="NCBI Taxonomy" id="89784"/>
    <lineage>
        <taxon>Bacteria</taxon>
        <taxon>Bacillati</taxon>
        <taxon>Bacillota</taxon>
        <taxon>Bacilli</taxon>
        <taxon>Bacillales</taxon>
        <taxon>Alicyclobacillaceae</taxon>
        <taxon>Alicyclobacillus</taxon>
    </lineage>
</organism>
<dbReference type="RefSeq" id="WP_074693461.1">
    <property type="nucleotide sequence ID" value="NZ_BSRA01000003.1"/>
</dbReference>
<dbReference type="InterPro" id="IPR029063">
    <property type="entry name" value="SAM-dependent_MTases_sf"/>
</dbReference>
<dbReference type="GO" id="GO:0016757">
    <property type="term" value="F:glycosyltransferase activity"/>
    <property type="evidence" value="ECO:0007669"/>
    <property type="project" value="InterPro"/>
</dbReference>
<dbReference type="PANTHER" id="PTHR46656">
    <property type="entry name" value="PUTATIVE-RELATED"/>
    <property type="match status" value="1"/>
</dbReference>
<dbReference type="EMBL" id="BSRA01000003">
    <property type="protein sequence ID" value="GLV13089.1"/>
    <property type="molecule type" value="Genomic_DNA"/>
</dbReference>